<dbReference type="AlphaFoldDB" id="A0A8S9NQ14"/>
<feature type="compositionally biased region" description="Polar residues" evidence="1">
    <location>
        <begin position="71"/>
        <end position="103"/>
    </location>
</feature>
<feature type="compositionally biased region" description="Polar residues" evidence="1">
    <location>
        <begin position="118"/>
        <end position="154"/>
    </location>
</feature>
<gene>
    <name evidence="3" type="ORF">F2Q69_00040746</name>
</gene>
<organism evidence="3 4">
    <name type="scientific">Brassica cretica</name>
    <name type="common">Mustard</name>
    <dbReference type="NCBI Taxonomy" id="69181"/>
    <lineage>
        <taxon>Eukaryota</taxon>
        <taxon>Viridiplantae</taxon>
        <taxon>Streptophyta</taxon>
        <taxon>Embryophyta</taxon>
        <taxon>Tracheophyta</taxon>
        <taxon>Spermatophyta</taxon>
        <taxon>Magnoliopsida</taxon>
        <taxon>eudicotyledons</taxon>
        <taxon>Gunneridae</taxon>
        <taxon>Pentapetalae</taxon>
        <taxon>rosids</taxon>
        <taxon>malvids</taxon>
        <taxon>Brassicales</taxon>
        <taxon>Brassicaceae</taxon>
        <taxon>Brassiceae</taxon>
        <taxon>Brassica</taxon>
    </lineage>
</organism>
<evidence type="ECO:0000313" key="3">
    <source>
        <dbReference type="EMBL" id="KAF3504686.1"/>
    </source>
</evidence>
<dbReference type="EMBL" id="QGKX02001621">
    <property type="protein sequence ID" value="KAF3504686.1"/>
    <property type="molecule type" value="Genomic_DNA"/>
</dbReference>
<accession>A0A8S9NQ14</accession>
<protein>
    <recommendedName>
        <fullName evidence="2">DUF4283 domain-containing protein</fullName>
    </recommendedName>
</protein>
<feature type="domain" description="DUF4283" evidence="2">
    <location>
        <begin position="220"/>
        <end position="301"/>
    </location>
</feature>
<proteinExistence type="predicted"/>
<evidence type="ECO:0000259" key="2">
    <source>
        <dbReference type="Pfam" id="PF14111"/>
    </source>
</evidence>
<dbReference type="Pfam" id="PF14111">
    <property type="entry name" value="DUF4283"/>
    <property type="match status" value="1"/>
</dbReference>
<dbReference type="Proteomes" id="UP000712600">
    <property type="component" value="Unassembled WGS sequence"/>
</dbReference>
<feature type="region of interest" description="Disordered" evidence="1">
    <location>
        <begin position="16"/>
        <end position="174"/>
    </location>
</feature>
<dbReference type="InterPro" id="IPR025558">
    <property type="entry name" value="DUF4283"/>
</dbReference>
<reference evidence="3" key="1">
    <citation type="submission" date="2019-12" db="EMBL/GenBank/DDBJ databases">
        <title>Genome sequencing and annotation of Brassica cretica.</title>
        <authorList>
            <person name="Studholme D.J."/>
            <person name="Sarris P."/>
        </authorList>
    </citation>
    <scope>NUCLEOTIDE SEQUENCE</scope>
    <source>
        <strain evidence="3">PFS-109/04</strain>
        <tissue evidence="3">Leaf</tissue>
    </source>
</reference>
<feature type="compositionally biased region" description="Pro residues" evidence="1">
    <location>
        <begin position="25"/>
        <end position="38"/>
    </location>
</feature>
<evidence type="ECO:0000256" key="1">
    <source>
        <dbReference type="SAM" id="MobiDB-lite"/>
    </source>
</evidence>
<feature type="compositionally biased region" description="Polar residues" evidence="1">
    <location>
        <begin position="41"/>
        <end position="55"/>
    </location>
</feature>
<evidence type="ECO:0000313" key="4">
    <source>
        <dbReference type="Proteomes" id="UP000712600"/>
    </source>
</evidence>
<comment type="caution">
    <text evidence="3">The sequence shown here is derived from an EMBL/GenBank/DDBJ whole genome shotgun (WGS) entry which is preliminary data.</text>
</comment>
<name>A0A8S9NQ14_BRACR</name>
<sequence length="370" mass="40457">MQSCWNVPGRASVMSLASLTSGEAPPEPPCPPDPPDPESPLTQTAFPPLKNSNPHQKLKSKSLNPRFLSSPPITAASTLNPAVNLSSPDTSMVDSEATTSKPTFGSKITVDGPEATVRSGSGSALNTQPQQKTNPLLIDSSVTNRVEYSASSPKGNAPPKTPSPSNTHPIQPHRQMPAPTLVERLRAKENKTLQRLALISLSETGRPRVLIPDAVFHKGAEMHKDFIICYFNGRPPHFAQIQSVLNHMWGKGRKLEIHNNPLNRSVLVRISSDYLREKILEKSIWYVGDSMFHTALWSSAHSSSTPPLGFAAWLRSYGPNYVVKSYPKFCTRGYAFTRKGHSKTTYDAGVSSSSGDDVYYGSIKEILEIQ</sequence>